<name>A0A2Z6NE18_TRISU</name>
<dbReference type="EMBL" id="DF973943">
    <property type="protein sequence ID" value="GAU42854.1"/>
    <property type="molecule type" value="Genomic_DNA"/>
</dbReference>
<evidence type="ECO:0000313" key="2">
    <source>
        <dbReference type="Proteomes" id="UP000242715"/>
    </source>
</evidence>
<protein>
    <submittedName>
        <fullName evidence="1">Uncharacterized protein</fullName>
    </submittedName>
</protein>
<gene>
    <name evidence="1" type="ORF">TSUD_387470</name>
</gene>
<dbReference type="AlphaFoldDB" id="A0A2Z6NE18"/>
<evidence type="ECO:0000313" key="1">
    <source>
        <dbReference type="EMBL" id="GAU42854.1"/>
    </source>
</evidence>
<organism evidence="1 2">
    <name type="scientific">Trifolium subterraneum</name>
    <name type="common">Subterranean clover</name>
    <dbReference type="NCBI Taxonomy" id="3900"/>
    <lineage>
        <taxon>Eukaryota</taxon>
        <taxon>Viridiplantae</taxon>
        <taxon>Streptophyta</taxon>
        <taxon>Embryophyta</taxon>
        <taxon>Tracheophyta</taxon>
        <taxon>Spermatophyta</taxon>
        <taxon>Magnoliopsida</taxon>
        <taxon>eudicotyledons</taxon>
        <taxon>Gunneridae</taxon>
        <taxon>Pentapetalae</taxon>
        <taxon>rosids</taxon>
        <taxon>fabids</taxon>
        <taxon>Fabales</taxon>
        <taxon>Fabaceae</taxon>
        <taxon>Papilionoideae</taxon>
        <taxon>50 kb inversion clade</taxon>
        <taxon>NPAAA clade</taxon>
        <taxon>Hologalegina</taxon>
        <taxon>IRL clade</taxon>
        <taxon>Trifolieae</taxon>
        <taxon>Trifolium</taxon>
    </lineage>
</organism>
<dbReference type="Proteomes" id="UP000242715">
    <property type="component" value="Unassembled WGS sequence"/>
</dbReference>
<reference evidence="2" key="1">
    <citation type="journal article" date="2017" name="Front. Plant Sci.">
        <title>Climate Clever Clovers: New Paradigm to Reduce the Environmental Footprint of Ruminants by Breeding Low Methanogenic Forages Utilizing Haplotype Variation.</title>
        <authorList>
            <person name="Kaur P."/>
            <person name="Appels R."/>
            <person name="Bayer P.E."/>
            <person name="Keeble-Gagnere G."/>
            <person name="Wang J."/>
            <person name="Hirakawa H."/>
            <person name="Shirasawa K."/>
            <person name="Vercoe P."/>
            <person name="Stefanova K."/>
            <person name="Durmic Z."/>
            <person name="Nichols P."/>
            <person name="Revell C."/>
            <person name="Isobe S.N."/>
            <person name="Edwards D."/>
            <person name="Erskine W."/>
        </authorList>
    </citation>
    <scope>NUCLEOTIDE SEQUENCE [LARGE SCALE GENOMIC DNA]</scope>
    <source>
        <strain evidence="2">cv. Daliak</strain>
    </source>
</reference>
<sequence>MSCLSGMNCNISQGPYCLHFNNVTLLMTDAELQKLGNNTTFNYNCCMLNRSRGYTIESL</sequence>
<proteinExistence type="predicted"/>
<keyword evidence="2" id="KW-1185">Reference proteome</keyword>
<accession>A0A2Z6NE18</accession>